<keyword evidence="1" id="KW-0378">Hydrolase</keyword>
<evidence type="ECO:0008006" key="8">
    <source>
        <dbReference type="Google" id="ProtNLM"/>
    </source>
</evidence>
<dbReference type="GO" id="GO:0031048">
    <property type="term" value="P:regulatory ncRNA-mediated heterochromatin formation"/>
    <property type="evidence" value="ECO:0007669"/>
    <property type="project" value="TreeGrafter"/>
</dbReference>
<evidence type="ECO:0000256" key="2">
    <source>
        <dbReference type="SAM" id="MobiDB-lite"/>
    </source>
</evidence>
<keyword evidence="1" id="KW-0067">ATP-binding</keyword>
<keyword evidence="1" id="KW-0347">Helicase</keyword>
<dbReference type="Proteomes" id="UP000799440">
    <property type="component" value="Unassembled WGS sequence"/>
</dbReference>
<feature type="domain" description="DNA2/NAM7 helicase helicase" evidence="3">
    <location>
        <begin position="368"/>
        <end position="741"/>
    </location>
</feature>
<evidence type="ECO:0000313" key="6">
    <source>
        <dbReference type="EMBL" id="KAF2743089.1"/>
    </source>
</evidence>
<evidence type="ECO:0000259" key="5">
    <source>
        <dbReference type="Pfam" id="PF25396"/>
    </source>
</evidence>
<sequence length="1228" mass="137447">MSHRGRNRNRNQGGHRGPPPPPPPPPLSSRFPSTNMYSTLSITNDLDEDDEMNAHLTERFRGSTPSNPDTITQQMDFPLGPRVSSEIQDYFREGPATVGGGDWIGKPELPLPAEINCASAHAAETLVAVDTELPENKIEGPYDGKEDYLKTLYDLSREDATRPLRDAVALVKASPYLDEAEYGGNVGLYEPVRITSIVYSPRGLATRVAFSLGRVKKFVHWKQSKRLITGTLVALSPSNDCFQSKCVLATVAARPLSALDQNPPEIDLFFARAEDMEIDPTEKWIMVEARSSFYEASRHTMTALQHMMREPFPLADHLVDVQQRVDPPDYRLKNPHMDLSLLVAMGEEGSFHNVDILNGWPNTSSHGLDDSQSRALQSMLSKKVAIVQGPPGTGKTYVSVVFLRLLLANMRPDDPPIIVTCQTNHALDQLLRHVAEFEPNFIRLGGRSKDKEKVLARTLHEVKSNMPLPRRAPGNLFGRSMAAMKRLKNEMRTILIPLEAGQGPISHQLLLELYIITKQQADSLEMDGICAMNLPSDTPGVQMEQWLGVSLTQREDMQPDDIFPYEEDEYEVEQIQELEAEATAQDDDFDALTGDRTLLGDTVVGTGSKSDTEIERILDNNEDLYSIPVLDRGAVYNYFRRRVKVLLRDQFRKLAAEYFKHPPERKIGQWEENYSILATQRLIGLTTTGLSKYRGLIAALAPKIVLVEEAAETLEAPVAAACLPTLEHLVLVGDHQQLRPHCQVRALEGAPYHLNLSLFERLVMNEVDMECLTRQRRMIPEIRRLLTPIYNNLEDHPAVKDPSNRPPVEGMGGLNSFFYTHEWMETFDCNKSAVNEAEARMVVGFFDYLVLNKVDPKKITVLTFYNGQRKRILKLLLDHPNLRVTPHLNVATVDSYQGEENDIVLLSLVRSNNKSKIGFLSVDNRVCVALSRARRGFYMFGNGELLACESAVWGEVIEIMWKGLHMAKKDKRRHIGYLLRLQCSNHGRRVYIQEPEDWQYINGGCDKLCRCTLPCGHTCMLHCHPFANDEINCTQKCLKRISCGHPCSAYCSDPCRCTICDSRSNGQRPVLRRPTQLPRGNPPLHSGGTIAPSAAVPLEPWNTSENISNNVADWHVYANGGIQAEDAEFIRRNQAENAKLAESLAFADAAPVNLDPSKAAMSSAKESLLIDVEADDNRTGAPSSGHTTLLMGMEDLKIGSAETSSSEVYLPRTHENNENAKPQFNLLD</sequence>
<dbReference type="Gene3D" id="3.40.50.300">
    <property type="entry name" value="P-loop containing nucleotide triphosphate hydrolases"/>
    <property type="match status" value="2"/>
</dbReference>
<keyword evidence="7" id="KW-1185">Reference proteome</keyword>
<feature type="compositionally biased region" description="Pro residues" evidence="2">
    <location>
        <begin position="17"/>
        <end position="27"/>
    </location>
</feature>
<dbReference type="InterPro" id="IPR041679">
    <property type="entry name" value="DNA2/NAM7-like_C"/>
</dbReference>
<evidence type="ECO:0000313" key="7">
    <source>
        <dbReference type="Proteomes" id="UP000799440"/>
    </source>
</evidence>
<dbReference type="OrthoDB" id="409395at2759"/>
<feature type="domain" description="DNA2/NAM7 helicase-like C-terminal" evidence="4">
    <location>
        <begin position="755"/>
        <end position="943"/>
    </location>
</feature>
<feature type="region of interest" description="Disordered" evidence="2">
    <location>
        <begin position="1"/>
        <end position="36"/>
    </location>
</feature>
<dbReference type="SUPFAM" id="SSF52540">
    <property type="entry name" value="P-loop containing nucleoside triphosphate hydrolases"/>
    <property type="match status" value="1"/>
</dbReference>
<dbReference type="InterPro" id="IPR041677">
    <property type="entry name" value="DNA2/NAM7_AAA_11"/>
</dbReference>
<dbReference type="Pfam" id="PF13086">
    <property type="entry name" value="AAA_11"/>
    <property type="match status" value="1"/>
</dbReference>
<feature type="region of interest" description="Disordered" evidence="2">
    <location>
        <begin position="1202"/>
        <end position="1228"/>
    </location>
</feature>
<dbReference type="CDD" id="cd18808">
    <property type="entry name" value="SF1_C_Upf1"/>
    <property type="match status" value="1"/>
</dbReference>
<evidence type="ECO:0000259" key="3">
    <source>
        <dbReference type="Pfam" id="PF13086"/>
    </source>
</evidence>
<accession>A0A6A6UZC5</accession>
<dbReference type="Pfam" id="PF13087">
    <property type="entry name" value="AAA_12"/>
    <property type="match status" value="1"/>
</dbReference>
<reference evidence="6" key="1">
    <citation type="journal article" date="2020" name="Stud. Mycol.">
        <title>101 Dothideomycetes genomes: a test case for predicting lifestyles and emergence of pathogens.</title>
        <authorList>
            <person name="Haridas S."/>
            <person name="Albert R."/>
            <person name="Binder M."/>
            <person name="Bloem J."/>
            <person name="Labutti K."/>
            <person name="Salamov A."/>
            <person name="Andreopoulos B."/>
            <person name="Baker S."/>
            <person name="Barry K."/>
            <person name="Bills G."/>
            <person name="Bluhm B."/>
            <person name="Cannon C."/>
            <person name="Castanera R."/>
            <person name="Culley D."/>
            <person name="Daum C."/>
            <person name="Ezra D."/>
            <person name="Gonzalez J."/>
            <person name="Henrissat B."/>
            <person name="Kuo A."/>
            <person name="Liang C."/>
            <person name="Lipzen A."/>
            <person name="Lutzoni F."/>
            <person name="Magnuson J."/>
            <person name="Mondo S."/>
            <person name="Nolan M."/>
            <person name="Ohm R."/>
            <person name="Pangilinan J."/>
            <person name="Park H.-J."/>
            <person name="Ramirez L."/>
            <person name="Alfaro M."/>
            <person name="Sun H."/>
            <person name="Tritt A."/>
            <person name="Yoshinaga Y."/>
            <person name="Zwiers L.-H."/>
            <person name="Turgeon B."/>
            <person name="Goodwin S."/>
            <person name="Spatafora J."/>
            <person name="Crous P."/>
            <person name="Grigoriev I."/>
        </authorList>
    </citation>
    <scope>NUCLEOTIDE SEQUENCE</scope>
    <source>
        <strain evidence="6">CBS 119925</strain>
    </source>
</reference>
<gene>
    <name evidence="6" type="ORF">M011DRAFT_481047</name>
</gene>
<dbReference type="PANTHER" id="PTHR10887:SF341">
    <property type="entry name" value="NFX1-TYPE ZINC FINGER-CONTAINING PROTEIN 1"/>
    <property type="match status" value="1"/>
</dbReference>
<dbReference type="InterPro" id="IPR047187">
    <property type="entry name" value="SF1_C_Upf1"/>
</dbReference>
<feature type="region of interest" description="Disordered" evidence="2">
    <location>
        <begin position="1070"/>
        <end position="1089"/>
    </location>
</feature>
<dbReference type="InterPro" id="IPR057373">
    <property type="entry name" value="ZNFX1"/>
</dbReference>
<dbReference type="GO" id="GO:0004386">
    <property type="term" value="F:helicase activity"/>
    <property type="evidence" value="ECO:0007669"/>
    <property type="project" value="InterPro"/>
</dbReference>
<evidence type="ECO:0000256" key="1">
    <source>
        <dbReference type="ARBA" id="ARBA00022806"/>
    </source>
</evidence>
<protein>
    <recommendedName>
        <fullName evidence="8">P-loop containing nucleoside triphosphate hydrolase protein</fullName>
    </recommendedName>
</protein>
<dbReference type="InterPro" id="IPR027417">
    <property type="entry name" value="P-loop_NTPase"/>
</dbReference>
<dbReference type="GO" id="GO:0031380">
    <property type="term" value="C:nuclear RNA-directed RNA polymerase complex"/>
    <property type="evidence" value="ECO:0007669"/>
    <property type="project" value="TreeGrafter"/>
</dbReference>
<keyword evidence="1" id="KW-0547">Nucleotide-binding</keyword>
<dbReference type="InterPro" id="IPR045055">
    <property type="entry name" value="DNA2/NAM7-like"/>
</dbReference>
<dbReference type="EMBL" id="MU006600">
    <property type="protein sequence ID" value="KAF2743089.1"/>
    <property type="molecule type" value="Genomic_DNA"/>
</dbReference>
<organism evidence="6 7">
    <name type="scientific">Sporormia fimetaria CBS 119925</name>
    <dbReference type="NCBI Taxonomy" id="1340428"/>
    <lineage>
        <taxon>Eukaryota</taxon>
        <taxon>Fungi</taxon>
        <taxon>Dikarya</taxon>
        <taxon>Ascomycota</taxon>
        <taxon>Pezizomycotina</taxon>
        <taxon>Dothideomycetes</taxon>
        <taxon>Pleosporomycetidae</taxon>
        <taxon>Pleosporales</taxon>
        <taxon>Sporormiaceae</taxon>
        <taxon>Sporormia</taxon>
    </lineage>
</organism>
<dbReference type="AlphaFoldDB" id="A0A6A6UZC5"/>
<name>A0A6A6UZC5_9PLEO</name>
<dbReference type="FunFam" id="3.40.50.300:FF:001366">
    <property type="entry name" value="ATP binding protein, putative"/>
    <property type="match status" value="1"/>
</dbReference>
<dbReference type="PANTHER" id="PTHR10887">
    <property type="entry name" value="DNA2/NAM7 HELICASE FAMILY"/>
    <property type="match status" value="1"/>
</dbReference>
<evidence type="ECO:0000259" key="4">
    <source>
        <dbReference type="Pfam" id="PF13087"/>
    </source>
</evidence>
<feature type="domain" description="ZNFX1" evidence="5">
    <location>
        <begin position="185"/>
        <end position="290"/>
    </location>
</feature>
<proteinExistence type="predicted"/>
<dbReference type="Pfam" id="PF25396">
    <property type="entry name" value="ZNFX1"/>
    <property type="match status" value="1"/>
</dbReference>